<dbReference type="PRINTS" id="PR00696">
    <property type="entry name" value="RSOLVASERUVC"/>
</dbReference>
<evidence type="ECO:0000256" key="5">
    <source>
        <dbReference type="ARBA" id="ARBA00023172"/>
    </source>
</evidence>
<evidence type="ECO:0000313" key="8">
    <source>
        <dbReference type="Proteomes" id="UP000676967"/>
    </source>
</evidence>
<dbReference type="SUPFAM" id="SSF53098">
    <property type="entry name" value="Ribonuclease H-like"/>
    <property type="match status" value="1"/>
</dbReference>
<gene>
    <name evidence="7" type="ORF">Aiant_60080</name>
</gene>
<evidence type="ECO:0000256" key="3">
    <source>
        <dbReference type="ARBA" id="ARBA00022842"/>
    </source>
</evidence>
<dbReference type="InterPro" id="IPR002176">
    <property type="entry name" value="X-over_junc_endoDNase_RuvC"/>
</dbReference>
<evidence type="ECO:0000256" key="2">
    <source>
        <dbReference type="ARBA" id="ARBA00022763"/>
    </source>
</evidence>
<evidence type="ECO:0000256" key="4">
    <source>
        <dbReference type="ARBA" id="ARBA00023125"/>
    </source>
</evidence>
<dbReference type="Pfam" id="PF02075">
    <property type="entry name" value="RuvC"/>
    <property type="match status" value="1"/>
</dbReference>
<reference evidence="7 8" key="1">
    <citation type="submission" date="2020-08" db="EMBL/GenBank/DDBJ databases">
        <title>Whole genome shotgun sequence of Actinoplanes ianthinogenes NBRC 13996.</title>
        <authorList>
            <person name="Komaki H."/>
            <person name="Tamura T."/>
        </authorList>
    </citation>
    <scope>NUCLEOTIDE SEQUENCE [LARGE SCALE GENOMIC DNA]</scope>
    <source>
        <strain evidence="7 8">NBRC 13996</strain>
    </source>
</reference>
<keyword evidence="5" id="KW-0233">DNA recombination</keyword>
<evidence type="ECO:0000313" key="7">
    <source>
        <dbReference type="EMBL" id="BCJ45351.1"/>
    </source>
</evidence>
<dbReference type="InterPro" id="IPR036397">
    <property type="entry name" value="RNaseH_sf"/>
</dbReference>
<keyword evidence="2" id="KW-0227">DNA damage</keyword>
<organism evidence="7 8">
    <name type="scientific">Actinoplanes ianthinogenes</name>
    <dbReference type="NCBI Taxonomy" id="122358"/>
    <lineage>
        <taxon>Bacteria</taxon>
        <taxon>Bacillati</taxon>
        <taxon>Actinomycetota</taxon>
        <taxon>Actinomycetes</taxon>
        <taxon>Micromonosporales</taxon>
        <taxon>Micromonosporaceae</taxon>
        <taxon>Actinoplanes</taxon>
    </lineage>
</organism>
<evidence type="ECO:0000256" key="6">
    <source>
        <dbReference type="ARBA" id="ARBA00023204"/>
    </source>
</evidence>
<accession>A0ABN6CK32</accession>
<keyword evidence="8" id="KW-1185">Reference proteome</keyword>
<dbReference type="EMBL" id="AP023356">
    <property type="protein sequence ID" value="BCJ45351.1"/>
    <property type="molecule type" value="Genomic_DNA"/>
</dbReference>
<name>A0ABN6CK32_9ACTN</name>
<dbReference type="Proteomes" id="UP000676967">
    <property type="component" value="Chromosome"/>
</dbReference>
<evidence type="ECO:0000256" key="1">
    <source>
        <dbReference type="ARBA" id="ARBA00009518"/>
    </source>
</evidence>
<proteinExistence type="inferred from homology"/>
<dbReference type="InterPro" id="IPR012337">
    <property type="entry name" value="RNaseH-like_sf"/>
</dbReference>
<keyword evidence="3" id="KW-0460">Magnesium</keyword>
<sequence length="136" mass="14620">MHQAVSIIMGAARMQPDVVAIEEPLLLDKGDTSLRLAELHGAVKHWLWARSIPYVDVHLTKVKTYATGNGGAKKDVVLAAMIARYGSRLHIGTDDEADAMSLLAAALDAYGQPLADVPDSHRRALSGVEWPKLAVA</sequence>
<keyword evidence="4" id="KW-0238">DNA-binding</keyword>
<protein>
    <submittedName>
        <fullName evidence="7">Uncharacterized protein</fullName>
    </submittedName>
</protein>
<comment type="similarity">
    <text evidence="1">Belongs to the RuvC family.</text>
</comment>
<dbReference type="Gene3D" id="3.30.420.10">
    <property type="entry name" value="Ribonuclease H-like superfamily/Ribonuclease H"/>
    <property type="match status" value="1"/>
</dbReference>
<keyword evidence="6" id="KW-0234">DNA repair</keyword>